<accession>A0A6S7FIF4</accession>
<organism evidence="2 3">
    <name type="scientific">Paramuricea clavata</name>
    <name type="common">Red gorgonian</name>
    <name type="synonym">Violescent sea-whip</name>
    <dbReference type="NCBI Taxonomy" id="317549"/>
    <lineage>
        <taxon>Eukaryota</taxon>
        <taxon>Metazoa</taxon>
        <taxon>Cnidaria</taxon>
        <taxon>Anthozoa</taxon>
        <taxon>Octocorallia</taxon>
        <taxon>Malacalcyonacea</taxon>
        <taxon>Plexauridae</taxon>
        <taxon>Paramuricea</taxon>
    </lineage>
</organism>
<reference evidence="2" key="1">
    <citation type="submission" date="2020-04" db="EMBL/GenBank/DDBJ databases">
        <authorList>
            <person name="Alioto T."/>
            <person name="Alioto T."/>
            <person name="Gomez Garrido J."/>
        </authorList>
    </citation>
    <scope>NUCLEOTIDE SEQUENCE</scope>
    <source>
        <strain evidence="2">A484AB</strain>
    </source>
</reference>
<dbReference type="EMBL" id="CACRXK020000038">
    <property type="protein sequence ID" value="CAB3977237.1"/>
    <property type="molecule type" value="Genomic_DNA"/>
</dbReference>
<feature type="region of interest" description="Disordered" evidence="1">
    <location>
        <begin position="111"/>
        <end position="171"/>
    </location>
</feature>
<evidence type="ECO:0000256" key="1">
    <source>
        <dbReference type="SAM" id="MobiDB-lite"/>
    </source>
</evidence>
<feature type="compositionally biased region" description="Low complexity" evidence="1">
    <location>
        <begin position="149"/>
        <end position="166"/>
    </location>
</feature>
<gene>
    <name evidence="2" type="ORF">PACLA_8A068264</name>
</gene>
<dbReference type="Proteomes" id="UP001152795">
    <property type="component" value="Unassembled WGS sequence"/>
</dbReference>
<comment type="caution">
    <text evidence="2">The sequence shown here is derived from an EMBL/GenBank/DDBJ whole genome shotgun (WGS) entry which is preliminary data.</text>
</comment>
<evidence type="ECO:0000313" key="3">
    <source>
        <dbReference type="Proteomes" id="UP001152795"/>
    </source>
</evidence>
<keyword evidence="3" id="KW-1185">Reference proteome</keyword>
<sequence>MWLSQKNIENRTSQEANHAKLRCRTAKAVRTHINKTLRIKLQNNRPPGEITEVLQKVKQAYYLVVKHEEFAQNIENDEEFETEEKWLEESQDAYLLLECTTNDYIMNKNKQHTLGGSVERPDTSSGNSRSEAQMNTEQSETFREASATEQSSNNVQENVQQSTTTSCGFKMERPKMPQFSGDVRDYVIFRADFKYAVDSKCGKRDAMSLLRTSLSGRPLELIKGIDSDYNAAW</sequence>
<name>A0A6S7FIF4_PARCT</name>
<feature type="compositionally biased region" description="Polar residues" evidence="1">
    <location>
        <begin position="123"/>
        <end position="139"/>
    </location>
</feature>
<dbReference type="AlphaFoldDB" id="A0A6S7FIF4"/>
<proteinExistence type="predicted"/>
<protein>
    <submittedName>
        <fullName evidence="2">Uncharacterized protein</fullName>
    </submittedName>
</protein>
<evidence type="ECO:0000313" key="2">
    <source>
        <dbReference type="EMBL" id="CAB3977237.1"/>
    </source>
</evidence>